<reference evidence="3 4" key="1">
    <citation type="submission" date="2016-07" db="EMBL/GenBank/DDBJ databases">
        <title>Pervasive Adenine N6-methylation of Active Genes in Fungi.</title>
        <authorList>
            <consortium name="DOE Joint Genome Institute"/>
            <person name="Mondo S.J."/>
            <person name="Dannebaum R.O."/>
            <person name="Kuo R.C."/>
            <person name="Labutti K."/>
            <person name="Haridas S."/>
            <person name="Kuo A."/>
            <person name="Salamov A."/>
            <person name="Ahrendt S.R."/>
            <person name="Lipzen A."/>
            <person name="Sullivan W."/>
            <person name="Andreopoulos W.B."/>
            <person name="Clum A."/>
            <person name="Lindquist E."/>
            <person name="Daum C."/>
            <person name="Ramamoorthy G.K."/>
            <person name="Gryganskyi A."/>
            <person name="Culley D."/>
            <person name="Magnuson J.K."/>
            <person name="James T.Y."/>
            <person name="O'Malley M.A."/>
            <person name="Stajich J.E."/>
            <person name="Spatafora J.W."/>
            <person name="Visel A."/>
            <person name="Grigoriev I.V."/>
        </authorList>
    </citation>
    <scope>NUCLEOTIDE SEQUENCE [LARGE SCALE GENOMIC DNA]</scope>
    <source>
        <strain evidence="3 4">62-1032</strain>
    </source>
</reference>
<dbReference type="EMBL" id="MCGR01000017">
    <property type="protein sequence ID" value="ORY84742.1"/>
    <property type="molecule type" value="Genomic_DNA"/>
</dbReference>
<proteinExistence type="inferred from homology"/>
<dbReference type="Gene3D" id="3.40.50.720">
    <property type="entry name" value="NAD(P)-binding Rossmann-like Domain"/>
    <property type="match status" value="1"/>
</dbReference>
<dbReference type="PANTHER" id="PTHR24320">
    <property type="entry name" value="RETINOL DEHYDROGENASE"/>
    <property type="match status" value="1"/>
</dbReference>
<accession>A0A1Y2FL76</accession>
<protein>
    <recommendedName>
        <fullName evidence="5">Short-chain dehydrogenase</fullName>
    </recommendedName>
</protein>
<dbReference type="InParanoid" id="A0A1Y2FL76"/>
<dbReference type="InterPro" id="IPR002347">
    <property type="entry name" value="SDR_fam"/>
</dbReference>
<evidence type="ECO:0000256" key="2">
    <source>
        <dbReference type="ARBA" id="ARBA00023002"/>
    </source>
</evidence>
<keyword evidence="2" id="KW-0560">Oxidoreductase</keyword>
<keyword evidence="4" id="KW-1185">Reference proteome</keyword>
<dbReference type="GO" id="GO:0016491">
    <property type="term" value="F:oxidoreductase activity"/>
    <property type="evidence" value="ECO:0007669"/>
    <property type="project" value="UniProtKB-KW"/>
</dbReference>
<name>A0A1Y2FL76_9BASI</name>
<gene>
    <name evidence="3" type="ORF">BCR35DRAFT_290319</name>
</gene>
<dbReference type="STRING" id="106004.A0A1Y2FL76"/>
<evidence type="ECO:0000313" key="3">
    <source>
        <dbReference type="EMBL" id="ORY84742.1"/>
    </source>
</evidence>
<evidence type="ECO:0000313" key="4">
    <source>
        <dbReference type="Proteomes" id="UP000193467"/>
    </source>
</evidence>
<evidence type="ECO:0000256" key="1">
    <source>
        <dbReference type="ARBA" id="ARBA00006484"/>
    </source>
</evidence>
<evidence type="ECO:0008006" key="5">
    <source>
        <dbReference type="Google" id="ProtNLM"/>
    </source>
</evidence>
<comment type="caution">
    <text evidence="3">The sequence shown here is derived from an EMBL/GenBank/DDBJ whole genome shotgun (WGS) entry which is preliminary data.</text>
</comment>
<dbReference type="InterPro" id="IPR036291">
    <property type="entry name" value="NAD(P)-bd_dom_sf"/>
</dbReference>
<organism evidence="3 4">
    <name type="scientific">Leucosporidium creatinivorum</name>
    <dbReference type="NCBI Taxonomy" id="106004"/>
    <lineage>
        <taxon>Eukaryota</taxon>
        <taxon>Fungi</taxon>
        <taxon>Dikarya</taxon>
        <taxon>Basidiomycota</taxon>
        <taxon>Pucciniomycotina</taxon>
        <taxon>Microbotryomycetes</taxon>
        <taxon>Leucosporidiales</taxon>
        <taxon>Leucosporidium</taxon>
    </lineage>
</organism>
<comment type="similarity">
    <text evidence="1">Belongs to the short-chain dehydrogenases/reductases (SDR) family.</text>
</comment>
<dbReference type="AlphaFoldDB" id="A0A1Y2FL76"/>
<dbReference type="OrthoDB" id="191139at2759"/>
<dbReference type="Proteomes" id="UP000193467">
    <property type="component" value="Unassembled WGS sequence"/>
</dbReference>
<dbReference type="SUPFAM" id="SSF51735">
    <property type="entry name" value="NAD(P)-binding Rossmann-fold domains"/>
    <property type="match status" value="1"/>
</dbReference>
<dbReference type="Pfam" id="PF00106">
    <property type="entry name" value="adh_short"/>
    <property type="match status" value="1"/>
</dbReference>
<sequence>MASLLKPFTQAFAHSQVPSLALRTYLVTGGSNGIGLSVARSLYSKGATVHILSLSEEIARSAQEYIKTGDLGLGPKDGDGEQIPGGKVEWKQCDFEDLNDVATTAKELGEKLERLDGVFLLAGKGVNEFSLTKDGYDSHLTLNNLSHHLLLSHLLPVLLRTSKLPNTDVRIIQMSSELHRATFGGPNETFGGGKFASEEEFKEDIGPSNLYARTKLAVTLFNKAVLQRHLPSPSPILAFTTHPGAVATGQQSQFKPAYGELVGGVMSAVTRVFMSTPDQGSISALWSGTSPELREEGKWKNGSYFTEARENGKESAEASDQDLIDNFYINSEKIIQKVTGGQLGPWREE</sequence>
<dbReference type="PANTHER" id="PTHR24320:SF143">
    <property type="entry name" value="NAD(P)-BINDING PROTEIN"/>
    <property type="match status" value="1"/>
</dbReference>